<sequence length="77" mass="8315">MTVALRPAGREWTTAGSVAVRLVASNSRLAAEPGWMSAPPKQRRLAPAHCGHEVTAGAAAMAKLRSKLPQPRRQMNW</sequence>
<organism evidence="1 2">
    <name type="scientific">Nocardia arthritidis</name>
    <dbReference type="NCBI Taxonomy" id="228602"/>
    <lineage>
        <taxon>Bacteria</taxon>
        <taxon>Bacillati</taxon>
        <taxon>Actinomycetota</taxon>
        <taxon>Actinomycetes</taxon>
        <taxon>Mycobacteriales</taxon>
        <taxon>Nocardiaceae</taxon>
        <taxon>Nocardia</taxon>
    </lineage>
</organism>
<protein>
    <submittedName>
        <fullName evidence="1">Uncharacterized protein</fullName>
    </submittedName>
</protein>
<name>A0A6G9YQ21_9NOCA</name>
<dbReference type="Proteomes" id="UP000503540">
    <property type="component" value="Chromosome"/>
</dbReference>
<evidence type="ECO:0000313" key="1">
    <source>
        <dbReference type="EMBL" id="QIS15281.1"/>
    </source>
</evidence>
<accession>A0A6G9YQ21</accession>
<dbReference type="AlphaFoldDB" id="A0A6G9YQ21"/>
<dbReference type="RefSeq" id="WP_167477553.1">
    <property type="nucleotide sequence ID" value="NZ_CP046172.1"/>
</dbReference>
<dbReference type="EMBL" id="CP046172">
    <property type="protein sequence ID" value="QIS15281.1"/>
    <property type="molecule type" value="Genomic_DNA"/>
</dbReference>
<keyword evidence="2" id="KW-1185">Reference proteome</keyword>
<gene>
    <name evidence="1" type="ORF">F5544_37270</name>
</gene>
<dbReference type="KEGG" id="nah:F5544_37270"/>
<proteinExistence type="predicted"/>
<evidence type="ECO:0000313" key="2">
    <source>
        <dbReference type="Proteomes" id="UP000503540"/>
    </source>
</evidence>
<reference evidence="1 2" key="1">
    <citation type="journal article" date="2019" name="ACS Chem. Biol.">
        <title>Identification and Mobilization of a Cryptic Antibiotic Biosynthesis Gene Locus from a Human-Pathogenic Nocardia Isolate.</title>
        <authorList>
            <person name="Herisse M."/>
            <person name="Ishida K."/>
            <person name="Porter J.L."/>
            <person name="Howden B."/>
            <person name="Hertweck C."/>
            <person name="Stinear T.P."/>
            <person name="Pidot S.J."/>
        </authorList>
    </citation>
    <scope>NUCLEOTIDE SEQUENCE [LARGE SCALE GENOMIC DNA]</scope>
    <source>
        <strain evidence="1 2">AUSMDU00012717</strain>
    </source>
</reference>